<reference evidence="1 2" key="1">
    <citation type="journal article" date="2016" name="Nat. Commun.">
        <title>Thousands of microbial genomes shed light on interconnected biogeochemical processes in an aquifer system.</title>
        <authorList>
            <person name="Anantharaman K."/>
            <person name="Brown C.T."/>
            <person name="Hug L.A."/>
            <person name="Sharon I."/>
            <person name="Castelle C.J."/>
            <person name="Probst A.J."/>
            <person name="Thomas B.C."/>
            <person name="Singh A."/>
            <person name="Wilkins M.J."/>
            <person name="Karaoz U."/>
            <person name="Brodie E.L."/>
            <person name="Williams K.H."/>
            <person name="Hubbard S.S."/>
            <person name="Banfield J.F."/>
        </authorList>
    </citation>
    <scope>NUCLEOTIDE SEQUENCE [LARGE SCALE GENOMIC DNA]</scope>
</reference>
<dbReference type="PANTHER" id="PTHR39961:SF1">
    <property type="entry name" value="DUF458 DOMAIN-CONTAINING PROTEIN"/>
    <property type="match status" value="1"/>
</dbReference>
<dbReference type="Pfam" id="PF04308">
    <property type="entry name" value="RNaseH_like"/>
    <property type="match status" value="1"/>
</dbReference>
<protein>
    <recommendedName>
        <fullName evidence="3">DUF458 domain-containing protein</fullName>
    </recommendedName>
</protein>
<dbReference type="PANTHER" id="PTHR39961">
    <property type="entry name" value="HYPOTHETICAL CYTOSOLIC PROTEIN"/>
    <property type="match status" value="1"/>
</dbReference>
<evidence type="ECO:0000313" key="2">
    <source>
        <dbReference type="Proteomes" id="UP000176700"/>
    </source>
</evidence>
<accession>A0A1G2FYA6</accession>
<dbReference type="Proteomes" id="UP000176700">
    <property type="component" value="Unassembled WGS sequence"/>
</dbReference>
<name>A0A1G2FYA6_9BACT</name>
<sequence>MFTLDNLCSAVRDYIVLHPNDSYEIVVGTDSRTSANHALFVTSLVVRRVGNGGIFFYTRFKEKKEYTIRERIWKETMVSITLAQEIRSRMKESLGEEIFWNKQIQFHHIHLDVGVKGPTRELVDGVTGVVKGFGFVPVIKPDSYGAFVVADLYT</sequence>
<dbReference type="InterPro" id="IPR007405">
    <property type="entry name" value="Phage_KVP40_Orf299"/>
</dbReference>
<evidence type="ECO:0000313" key="1">
    <source>
        <dbReference type="EMBL" id="OGZ42827.1"/>
    </source>
</evidence>
<organism evidence="1 2">
    <name type="scientific">Candidatus Ryanbacteria bacterium RIFCSPHIGHO2_01_45_13</name>
    <dbReference type="NCBI Taxonomy" id="1802112"/>
    <lineage>
        <taxon>Bacteria</taxon>
        <taxon>Candidatus Ryaniibacteriota</taxon>
    </lineage>
</organism>
<dbReference type="AlphaFoldDB" id="A0A1G2FYA6"/>
<comment type="caution">
    <text evidence="1">The sequence shown here is derived from an EMBL/GenBank/DDBJ whole genome shotgun (WGS) entry which is preliminary data.</text>
</comment>
<gene>
    <name evidence="1" type="ORF">A2W41_00635</name>
</gene>
<evidence type="ECO:0008006" key="3">
    <source>
        <dbReference type="Google" id="ProtNLM"/>
    </source>
</evidence>
<proteinExistence type="predicted"/>
<dbReference type="EMBL" id="MHNI01000013">
    <property type="protein sequence ID" value="OGZ42827.1"/>
    <property type="molecule type" value="Genomic_DNA"/>
</dbReference>